<feature type="domain" description="NAD(P)-binding" evidence="1">
    <location>
        <begin position="7"/>
        <end position="178"/>
    </location>
</feature>
<keyword evidence="3" id="KW-1185">Reference proteome</keyword>
<comment type="caution">
    <text evidence="2">The sequence shown here is derived from an EMBL/GenBank/DDBJ whole genome shotgun (WGS) entry which is preliminary data.</text>
</comment>
<dbReference type="InterPro" id="IPR036291">
    <property type="entry name" value="NAD(P)-bd_dom_sf"/>
</dbReference>
<dbReference type="InterPro" id="IPR016040">
    <property type="entry name" value="NAD(P)-bd_dom"/>
</dbReference>
<dbReference type="RefSeq" id="WP_266602114.1">
    <property type="nucleotide sequence ID" value="NZ_JAPHNL010000263.1"/>
</dbReference>
<dbReference type="PANTHER" id="PTHR43162:SF1">
    <property type="entry name" value="PRESTALK A DIFFERENTIATION PROTEIN A"/>
    <property type="match status" value="1"/>
</dbReference>
<dbReference type="PANTHER" id="PTHR43162">
    <property type="match status" value="1"/>
</dbReference>
<evidence type="ECO:0000313" key="3">
    <source>
        <dbReference type="Proteomes" id="UP001163064"/>
    </source>
</evidence>
<protein>
    <submittedName>
        <fullName evidence="2">NAD(P)H-binding protein</fullName>
    </submittedName>
</protein>
<evidence type="ECO:0000313" key="2">
    <source>
        <dbReference type="EMBL" id="MCX3062139.1"/>
    </source>
</evidence>
<reference evidence="2" key="1">
    <citation type="submission" date="2022-10" db="EMBL/GenBank/DDBJ databases">
        <title>Streptomyces beihaiensis sp. nov., a chitin degrading actinobacterium, isolated from shrimp pond soil.</title>
        <authorList>
            <person name="Xie J."/>
            <person name="Shen N."/>
        </authorList>
    </citation>
    <scope>NUCLEOTIDE SEQUENCE</scope>
    <source>
        <strain evidence="2">GXMU-J5</strain>
    </source>
</reference>
<name>A0ABT3TYL0_9ACTN</name>
<evidence type="ECO:0000259" key="1">
    <source>
        <dbReference type="Pfam" id="PF13460"/>
    </source>
</evidence>
<dbReference type="InterPro" id="IPR051604">
    <property type="entry name" value="Ergot_Alk_Oxidoreductase"/>
</dbReference>
<accession>A0ABT3TYL0</accession>
<dbReference type="Pfam" id="PF13460">
    <property type="entry name" value="NAD_binding_10"/>
    <property type="match status" value="1"/>
</dbReference>
<dbReference type="Proteomes" id="UP001163064">
    <property type="component" value="Unassembled WGS sequence"/>
</dbReference>
<sequence length="285" mass="30175">MTILVTGVRGNVGSGVARKLAAAGLPVRGTARDPAAPGLPDGVEVVQADLARPHTLREALKGVEKVFLYTVPEGIDGFVDAAGVAGVQHVVLLSSIAVTWADRDRNPIALMHLGVEEPLRKSGMGWTFLRPEALATNALAWAGQIRSEGVVRCPYPGSYTSPIHEEDIADVAVRVLTTDGHRSAAYSLTGPQTLTQREQVSLIGKVLGRPTRFETIPVDAARAAMEGSYPADVVETVLAAQAMTDGRPATVLDTVEALTGRPARTFATWAADHAADFRQPRAYAN</sequence>
<organism evidence="2 3">
    <name type="scientific">Streptomyces beihaiensis</name>
    <dbReference type="NCBI Taxonomy" id="2984495"/>
    <lineage>
        <taxon>Bacteria</taxon>
        <taxon>Bacillati</taxon>
        <taxon>Actinomycetota</taxon>
        <taxon>Actinomycetes</taxon>
        <taxon>Kitasatosporales</taxon>
        <taxon>Streptomycetaceae</taxon>
        <taxon>Streptomyces</taxon>
    </lineage>
</organism>
<dbReference type="SUPFAM" id="SSF51735">
    <property type="entry name" value="NAD(P)-binding Rossmann-fold domains"/>
    <property type="match status" value="1"/>
</dbReference>
<gene>
    <name evidence="2" type="ORF">OFY01_20720</name>
</gene>
<proteinExistence type="predicted"/>
<dbReference type="EMBL" id="JAPHNL010000263">
    <property type="protein sequence ID" value="MCX3062139.1"/>
    <property type="molecule type" value="Genomic_DNA"/>
</dbReference>
<dbReference type="Gene3D" id="3.40.50.720">
    <property type="entry name" value="NAD(P)-binding Rossmann-like Domain"/>
    <property type="match status" value="1"/>
</dbReference>